<dbReference type="Proteomes" id="UP000187209">
    <property type="component" value="Unassembled WGS sequence"/>
</dbReference>
<dbReference type="OrthoDB" id="291970at2759"/>
<feature type="domain" description="Cyclic nucleotide-binding" evidence="1">
    <location>
        <begin position="84"/>
        <end position="188"/>
    </location>
</feature>
<dbReference type="InterPro" id="IPR014710">
    <property type="entry name" value="RmlC-like_jellyroll"/>
</dbReference>
<keyword evidence="3" id="KW-1185">Reference proteome</keyword>
<dbReference type="Pfam" id="PF00027">
    <property type="entry name" value="cNMP_binding"/>
    <property type="match status" value="2"/>
</dbReference>
<gene>
    <name evidence="2" type="ORF">SteCoe_12973</name>
</gene>
<evidence type="ECO:0000259" key="1">
    <source>
        <dbReference type="PROSITE" id="PS50042"/>
    </source>
</evidence>
<proteinExistence type="predicted"/>
<dbReference type="PROSITE" id="PS50042">
    <property type="entry name" value="CNMP_BINDING_3"/>
    <property type="match status" value="2"/>
</dbReference>
<evidence type="ECO:0000313" key="2">
    <source>
        <dbReference type="EMBL" id="OMJ85698.1"/>
    </source>
</evidence>
<dbReference type="PANTHER" id="PTHR23011:SF28">
    <property type="entry name" value="CYCLIC NUCLEOTIDE-BINDING DOMAIN CONTAINING PROTEIN"/>
    <property type="match status" value="1"/>
</dbReference>
<dbReference type="InterPro" id="IPR000595">
    <property type="entry name" value="cNMP-bd_dom"/>
</dbReference>
<dbReference type="CDD" id="cd00038">
    <property type="entry name" value="CAP_ED"/>
    <property type="match status" value="2"/>
</dbReference>
<sequence>MFDSAYEKILLPMRSLREHGLTPAEATLSQVIKLLNMKQTQRSPKHIAILQLLTSNIKFFQQKVLEMGPMIHYECCSKITYEFFPNNSNVFEHGSYGKKFYIILDGTVAVMMPVKNEEVNEISFMQINELGNGDSFGELALLKDQPRIATIRCVTNVHLAVLNKDDYMKIIGKVEAKKLDALIEFLKGIPLFSCWPRKKIEKMTYFFTMLSYKRKQVVFEEGDSPKLVYIVNSGEFELKKFIDVKNGGNLRQRICVKVALLGPGEVFGEKEVALGKKYSYSCVCYSTFGELLVISNENFMMKFRDQKNNEDLIDKRKVKYKIRDERLKNFQKIIQGSTVEGNSSSIRGSGSIEIQECNVHRRSQSKNTKNYQRFSPLSKKDLEKIKYKALGIRHSKRKYIDIHAPIDLTTNESIFKTFSPRLETDPSFGEMIAHRPGGYYRANLKRPRSHIKRLSDPL</sequence>
<dbReference type="PANTHER" id="PTHR23011">
    <property type="entry name" value="CYCLIC NUCLEOTIDE-BINDING DOMAIN CONTAINING PROTEIN"/>
    <property type="match status" value="1"/>
</dbReference>
<dbReference type="InterPro" id="IPR018490">
    <property type="entry name" value="cNMP-bd_dom_sf"/>
</dbReference>
<feature type="domain" description="Cyclic nucleotide-binding" evidence="1">
    <location>
        <begin position="191"/>
        <end position="299"/>
    </location>
</feature>
<evidence type="ECO:0000313" key="3">
    <source>
        <dbReference type="Proteomes" id="UP000187209"/>
    </source>
</evidence>
<dbReference type="Gene3D" id="2.60.120.10">
    <property type="entry name" value="Jelly Rolls"/>
    <property type="match status" value="2"/>
</dbReference>
<name>A0A1R2C9K8_9CILI</name>
<comment type="caution">
    <text evidence="2">The sequence shown here is derived from an EMBL/GenBank/DDBJ whole genome shotgun (WGS) entry which is preliminary data.</text>
</comment>
<organism evidence="2 3">
    <name type="scientific">Stentor coeruleus</name>
    <dbReference type="NCBI Taxonomy" id="5963"/>
    <lineage>
        <taxon>Eukaryota</taxon>
        <taxon>Sar</taxon>
        <taxon>Alveolata</taxon>
        <taxon>Ciliophora</taxon>
        <taxon>Postciliodesmatophora</taxon>
        <taxon>Heterotrichea</taxon>
        <taxon>Heterotrichida</taxon>
        <taxon>Stentoridae</taxon>
        <taxon>Stentor</taxon>
    </lineage>
</organism>
<reference evidence="2 3" key="1">
    <citation type="submission" date="2016-11" db="EMBL/GenBank/DDBJ databases">
        <title>The macronuclear genome of Stentor coeruleus: a giant cell with tiny introns.</title>
        <authorList>
            <person name="Slabodnick M."/>
            <person name="Ruby J.G."/>
            <person name="Reiff S.B."/>
            <person name="Swart E.C."/>
            <person name="Gosai S."/>
            <person name="Prabakaran S."/>
            <person name="Witkowska E."/>
            <person name="Larue G.E."/>
            <person name="Fisher S."/>
            <person name="Freeman R.M."/>
            <person name="Gunawardena J."/>
            <person name="Chu W."/>
            <person name="Stover N.A."/>
            <person name="Gregory B.D."/>
            <person name="Nowacki M."/>
            <person name="Derisi J."/>
            <person name="Roy S.W."/>
            <person name="Marshall W.F."/>
            <person name="Sood P."/>
        </authorList>
    </citation>
    <scope>NUCLEOTIDE SEQUENCE [LARGE SCALE GENOMIC DNA]</scope>
    <source>
        <strain evidence="2">WM001</strain>
    </source>
</reference>
<protein>
    <recommendedName>
        <fullName evidence="1">Cyclic nucleotide-binding domain-containing protein</fullName>
    </recommendedName>
</protein>
<accession>A0A1R2C9K8</accession>
<dbReference type="EMBL" id="MPUH01000229">
    <property type="protein sequence ID" value="OMJ85698.1"/>
    <property type="molecule type" value="Genomic_DNA"/>
</dbReference>
<dbReference type="SUPFAM" id="SSF51206">
    <property type="entry name" value="cAMP-binding domain-like"/>
    <property type="match status" value="2"/>
</dbReference>
<dbReference type="SMART" id="SM00100">
    <property type="entry name" value="cNMP"/>
    <property type="match status" value="2"/>
</dbReference>
<dbReference type="AlphaFoldDB" id="A0A1R2C9K8"/>